<evidence type="ECO:0000313" key="2">
    <source>
        <dbReference type="EMBL" id="OGY12042.1"/>
    </source>
</evidence>
<evidence type="ECO:0000313" key="3">
    <source>
        <dbReference type="Proteomes" id="UP000178272"/>
    </source>
</evidence>
<dbReference type="Proteomes" id="UP000178272">
    <property type="component" value="Unassembled WGS sequence"/>
</dbReference>
<dbReference type="EMBL" id="MHCA01000027">
    <property type="protein sequence ID" value="OGY12042.1"/>
    <property type="molecule type" value="Genomic_DNA"/>
</dbReference>
<gene>
    <name evidence="2" type="ORF">A3F61_03310</name>
</gene>
<feature type="transmembrane region" description="Helical" evidence="1">
    <location>
        <begin position="88"/>
        <end position="108"/>
    </location>
</feature>
<keyword evidence="1" id="KW-1133">Transmembrane helix</keyword>
<accession>A0A1G1VA15</accession>
<dbReference type="InterPro" id="IPR045275">
    <property type="entry name" value="MscS_archaea/bacteria_type"/>
</dbReference>
<comment type="caution">
    <text evidence="2">The sequence shown here is derived from an EMBL/GenBank/DDBJ whole genome shotgun (WGS) entry which is preliminary data.</text>
</comment>
<keyword evidence="1" id="KW-0812">Transmembrane</keyword>
<organism evidence="2 3">
    <name type="scientific">Candidatus Blackburnbacteria bacterium RIFCSPHIGHO2_12_FULL_41_13b</name>
    <dbReference type="NCBI Taxonomy" id="1797517"/>
    <lineage>
        <taxon>Bacteria</taxon>
        <taxon>Candidatus Blackburniibacteriota</taxon>
    </lineage>
</organism>
<dbReference type="AlphaFoldDB" id="A0A1G1VA15"/>
<name>A0A1G1VA15_9BACT</name>
<keyword evidence="1" id="KW-0472">Membrane</keyword>
<feature type="transmembrane region" description="Helical" evidence="1">
    <location>
        <begin position="120"/>
        <end position="142"/>
    </location>
</feature>
<dbReference type="Pfam" id="PF05552">
    <property type="entry name" value="MS_channel_1st_1"/>
    <property type="match status" value="2"/>
</dbReference>
<proteinExistence type="predicted"/>
<dbReference type="GO" id="GO:0008381">
    <property type="term" value="F:mechanosensitive monoatomic ion channel activity"/>
    <property type="evidence" value="ECO:0007669"/>
    <property type="project" value="InterPro"/>
</dbReference>
<feature type="transmembrane region" description="Helical" evidence="1">
    <location>
        <begin position="25"/>
        <end position="45"/>
    </location>
</feature>
<sequence length="227" mass="24696">MNVLQVWQSALLASWLQVSNTLLAFVPRLIGSIIIFVVGIVIASWGKKLIEELLKAVKLEDVSHSSGFAKYLERAGVKFSASELVGDVIRWILLLVFFLAAVDVLGLTTVSQVLAQLLGYIPNVFASALIFGAGFVIANLADGLVRGAFATIDHEAARPVGRLARWVILVVAFFAAIDQLQIAESLSETFFQGLTYTLTLIFGLSIGLGAKDLVSKVLEDWYKRISK</sequence>
<feature type="transmembrane region" description="Helical" evidence="1">
    <location>
        <begin position="194"/>
        <end position="214"/>
    </location>
</feature>
<dbReference type="PANTHER" id="PTHR30221">
    <property type="entry name" value="SMALL-CONDUCTANCE MECHANOSENSITIVE CHANNEL"/>
    <property type="match status" value="1"/>
</dbReference>
<feature type="transmembrane region" description="Helical" evidence="1">
    <location>
        <begin position="163"/>
        <end position="182"/>
    </location>
</feature>
<dbReference type="InterPro" id="IPR008910">
    <property type="entry name" value="MSC_TM_helix"/>
</dbReference>
<dbReference type="Gene3D" id="1.10.287.1260">
    <property type="match status" value="2"/>
</dbReference>
<dbReference type="PANTHER" id="PTHR30221:SF1">
    <property type="entry name" value="SMALL-CONDUCTANCE MECHANOSENSITIVE CHANNEL"/>
    <property type="match status" value="1"/>
</dbReference>
<reference evidence="2 3" key="1">
    <citation type="journal article" date="2016" name="Nat. Commun.">
        <title>Thousands of microbial genomes shed light on interconnected biogeochemical processes in an aquifer system.</title>
        <authorList>
            <person name="Anantharaman K."/>
            <person name="Brown C.T."/>
            <person name="Hug L.A."/>
            <person name="Sharon I."/>
            <person name="Castelle C.J."/>
            <person name="Probst A.J."/>
            <person name="Thomas B.C."/>
            <person name="Singh A."/>
            <person name="Wilkins M.J."/>
            <person name="Karaoz U."/>
            <person name="Brodie E.L."/>
            <person name="Williams K.H."/>
            <person name="Hubbard S.S."/>
            <person name="Banfield J.F."/>
        </authorList>
    </citation>
    <scope>NUCLEOTIDE SEQUENCE [LARGE SCALE GENOMIC DNA]</scope>
</reference>
<protein>
    <recommendedName>
        <fullName evidence="4">Small-conductance mechanosensitive ion channel</fullName>
    </recommendedName>
</protein>
<dbReference type="STRING" id="1797517.A3F61_03310"/>
<evidence type="ECO:0000256" key="1">
    <source>
        <dbReference type="SAM" id="Phobius"/>
    </source>
</evidence>
<evidence type="ECO:0008006" key="4">
    <source>
        <dbReference type="Google" id="ProtNLM"/>
    </source>
</evidence>